<dbReference type="EMBL" id="QUMS01000002">
    <property type="protein sequence ID" value="REG08732.1"/>
    <property type="molecule type" value="Genomic_DNA"/>
</dbReference>
<keyword evidence="4" id="KW-1185">Reference proteome</keyword>
<dbReference type="Gene3D" id="2.60.120.560">
    <property type="entry name" value="Exo-inulinase, domain 1"/>
    <property type="match status" value="1"/>
</dbReference>
<dbReference type="InterPro" id="IPR013320">
    <property type="entry name" value="ConA-like_dom_sf"/>
</dbReference>
<evidence type="ECO:0000313" key="4">
    <source>
        <dbReference type="Proteomes" id="UP000256388"/>
    </source>
</evidence>
<dbReference type="SUPFAM" id="SSF49899">
    <property type="entry name" value="Concanavalin A-like lectins/glucanases"/>
    <property type="match status" value="1"/>
</dbReference>
<gene>
    <name evidence="3" type="ORF">DFR64_2107</name>
</gene>
<comment type="caution">
    <text evidence="3">The sequence shown here is derived from an EMBL/GenBank/DDBJ whole genome shotgun (WGS) entry which is preliminary data.</text>
</comment>
<feature type="compositionally biased region" description="Polar residues" evidence="1">
    <location>
        <begin position="27"/>
        <end position="39"/>
    </location>
</feature>
<name>A0A347ZPA0_9CHLR</name>
<organism evidence="3 4">
    <name type="scientific">Pelolinea submarina</name>
    <dbReference type="NCBI Taxonomy" id="913107"/>
    <lineage>
        <taxon>Bacteria</taxon>
        <taxon>Bacillati</taxon>
        <taxon>Chloroflexota</taxon>
        <taxon>Anaerolineae</taxon>
        <taxon>Anaerolineales</taxon>
        <taxon>Anaerolineaceae</taxon>
        <taxon>Pelolinea</taxon>
    </lineage>
</organism>
<feature type="signal peptide" evidence="2">
    <location>
        <begin position="1"/>
        <end position="25"/>
    </location>
</feature>
<evidence type="ECO:0008006" key="5">
    <source>
        <dbReference type="Google" id="ProtNLM"/>
    </source>
</evidence>
<evidence type="ECO:0000256" key="1">
    <source>
        <dbReference type="SAM" id="MobiDB-lite"/>
    </source>
</evidence>
<dbReference type="PROSITE" id="PS51257">
    <property type="entry name" value="PROKAR_LIPOPROTEIN"/>
    <property type="match status" value="1"/>
</dbReference>
<evidence type="ECO:0000256" key="2">
    <source>
        <dbReference type="SAM" id="SignalP"/>
    </source>
</evidence>
<protein>
    <recommendedName>
        <fullName evidence="5">3-keto-disaccharide hydrolase domain-containing protein</fullName>
    </recommendedName>
</protein>
<sequence length="274" mass="29397">MIHKSRSIIVLLALILTACSSAAGATPTGSVNTGTQVVPSKTVEPAGAEPSATSNAAIAESGETPAAPAGLECSLPLPSEKDWPVTLCETFDDNQNNWLVESQDNSYSTYSIDVVDGAYMLDYTAKAFAQFKQTALSWFPVTQAQDFALSVTTLMDSEFQSNSWGIAFRADENMDSFFLFSIYNDGTYAFEIYENGNWIPLISQRVFGGIQPGEPNKLTVVAEGGDFSFYINDEPVNTFSGGLLTNNGIQLLVSAKEGASATYSFDNIVMQSAS</sequence>
<dbReference type="AlphaFoldDB" id="A0A347ZPA0"/>
<evidence type="ECO:0000313" key="3">
    <source>
        <dbReference type="EMBL" id="REG08732.1"/>
    </source>
</evidence>
<reference evidence="3 4" key="1">
    <citation type="submission" date="2018-08" db="EMBL/GenBank/DDBJ databases">
        <title>Genomic Encyclopedia of Type Strains, Phase IV (KMG-IV): sequencing the most valuable type-strain genomes for metagenomic binning, comparative biology and taxonomic classification.</title>
        <authorList>
            <person name="Goeker M."/>
        </authorList>
    </citation>
    <scope>NUCLEOTIDE SEQUENCE [LARGE SCALE GENOMIC DNA]</scope>
    <source>
        <strain evidence="3 4">DSM 23923</strain>
    </source>
</reference>
<feature type="chain" id="PRO_5030063558" description="3-keto-disaccharide hydrolase domain-containing protein" evidence="2">
    <location>
        <begin position="26"/>
        <end position="274"/>
    </location>
</feature>
<accession>A0A347ZPA0</accession>
<dbReference type="Proteomes" id="UP000256388">
    <property type="component" value="Unassembled WGS sequence"/>
</dbReference>
<keyword evidence="2" id="KW-0732">Signal</keyword>
<feature type="region of interest" description="Disordered" evidence="1">
    <location>
        <begin position="24"/>
        <end position="54"/>
    </location>
</feature>
<proteinExistence type="predicted"/>